<dbReference type="PROSITE" id="PS50023">
    <property type="entry name" value="LIM_DOMAIN_2"/>
    <property type="match status" value="1"/>
</dbReference>
<dbReference type="EMBL" id="JAFNEN010000144">
    <property type="protein sequence ID" value="KAG8192168.1"/>
    <property type="molecule type" value="Genomic_DNA"/>
</dbReference>
<evidence type="ECO:0000256" key="4">
    <source>
        <dbReference type="PROSITE-ProRule" id="PRU00125"/>
    </source>
</evidence>
<evidence type="ECO:0000256" key="2">
    <source>
        <dbReference type="ARBA" id="ARBA00022833"/>
    </source>
</evidence>
<proteinExistence type="predicted"/>
<name>A0AAV6V8S8_9ARAC</name>
<evidence type="ECO:0000313" key="9">
    <source>
        <dbReference type="EMBL" id="KAG8192168.1"/>
    </source>
</evidence>
<evidence type="ECO:0000256" key="3">
    <source>
        <dbReference type="ARBA" id="ARBA00023038"/>
    </source>
</evidence>
<evidence type="ECO:0000259" key="7">
    <source>
        <dbReference type="PROSITE" id="PS50200"/>
    </source>
</evidence>
<feature type="domain" description="SARAH" evidence="8">
    <location>
        <begin position="474"/>
        <end position="521"/>
    </location>
</feature>
<dbReference type="FunFam" id="2.10.110.10:FF:000104">
    <property type="entry name" value="Ras association domain-containing protein 2"/>
    <property type="match status" value="1"/>
</dbReference>
<evidence type="ECO:0000256" key="1">
    <source>
        <dbReference type="ARBA" id="ARBA00022723"/>
    </source>
</evidence>
<reference evidence="9 10" key="1">
    <citation type="journal article" date="2022" name="Nat. Ecol. Evol.">
        <title>A masculinizing supergene underlies an exaggerated male reproductive morph in a spider.</title>
        <authorList>
            <person name="Hendrickx F."/>
            <person name="De Corte Z."/>
            <person name="Sonet G."/>
            <person name="Van Belleghem S.M."/>
            <person name="Kostlbacher S."/>
            <person name="Vangestel C."/>
        </authorList>
    </citation>
    <scope>NUCLEOTIDE SEQUENCE [LARGE SCALE GENOMIC DNA]</scope>
    <source>
        <strain evidence="9">W744_W776</strain>
    </source>
</reference>
<evidence type="ECO:0000259" key="8">
    <source>
        <dbReference type="PROSITE" id="PS50951"/>
    </source>
</evidence>
<dbReference type="Pfam" id="PF16517">
    <property type="entry name" value="Nore1-SARAH"/>
    <property type="match status" value="1"/>
</dbReference>
<dbReference type="CDD" id="cd09401">
    <property type="entry name" value="LIM_TLP_like"/>
    <property type="match status" value="1"/>
</dbReference>
<feature type="domain" description="LIM zinc-binding" evidence="6">
    <location>
        <begin position="1"/>
        <end position="62"/>
    </location>
</feature>
<evidence type="ECO:0000259" key="6">
    <source>
        <dbReference type="PROSITE" id="PS50023"/>
    </source>
</evidence>
<accession>A0AAV6V8S8</accession>
<comment type="caution">
    <text evidence="9">The sequence shown here is derived from an EMBL/GenBank/DDBJ whole genome shotgun (WGS) entry which is preliminary data.</text>
</comment>
<protein>
    <recommendedName>
        <fullName evidence="11">Ras association domain-containing protein 2</fullName>
    </recommendedName>
</protein>
<dbReference type="Pfam" id="PF00788">
    <property type="entry name" value="RA"/>
    <property type="match status" value="1"/>
</dbReference>
<organism evidence="9 10">
    <name type="scientific">Oedothorax gibbosus</name>
    <dbReference type="NCBI Taxonomy" id="931172"/>
    <lineage>
        <taxon>Eukaryota</taxon>
        <taxon>Metazoa</taxon>
        <taxon>Ecdysozoa</taxon>
        <taxon>Arthropoda</taxon>
        <taxon>Chelicerata</taxon>
        <taxon>Arachnida</taxon>
        <taxon>Araneae</taxon>
        <taxon>Araneomorphae</taxon>
        <taxon>Entelegynae</taxon>
        <taxon>Araneoidea</taxon>
        <taxon>Linyphiidae</taxon>
        <taxon>Erigoninae</taxon>
        <taxon>Oedothorax</taxon>
    </lineage>
</organism>
<evidence type="ECO:0000256" key="5">
    <source>
        <dbReference type="SAM" id="MobiDB-lite"/>
    </source>
</evidence>
<dbReference type="InterPro" id="IPR033614">
    <property type="entry name" value="RASSF1-6"/>
</dbReference>
<dbReference type="InterPro" id="IPR000159">
    <property type="entry name" value="RA_dom"/>
</dbReference>
<dbReference type="InterPro" id="IPR011524">
    <property type="entry name" value="SARAH_dom"/>
</dbReference>
<dbReference type="PROSITE" id="PS50951">
    <property type="entry name" value="SARAH"/>
    <property type="match status" value="1"/>
</dbReference>
<dbReference type="SMART" id="SM00314">
    <property type="entry name" value="RA"/>
    <property type="match status" value="1"/>
</dbReference>
<dbReference type="GO" id="GO:0046872">
    <property type="term" value="F:metal ion binding"/>
    <property type="evidence" value="ECO:0007669"/>
    <property type="project" value="UniProtKB-KW"/>
</dbReference>
<keyword evidence="10" id="KW-1185">Reference proteome</keyword>
<sequence>MKCHKCGKPVFFAERRTSLGYEWHPECLRCEECGKRLNPGQHAEHKGVPYCHIPCYSVLFGPTLFGHGSQVEAHTSFGKASNRQGTQVPRTHLEAKLRIFNNYFEGKSGIIQSRERNGRLILEGPLRIFWGVSNVIHLKEDHDDRMPVRRRNSCQFLHSQRPAYNHSKSVPENHNGKFHSPDNNNGKPFLPDNDEESLNNDENKPNILGNNKNDSLSPEEKSALVEKDPNLLNSLLSLPMSDAVPLDAIDLDVTSVAKKEFEEENPVSPTHYKTLPAGGLRRSISKDNAHALTLTKGNPVSPTHYKTLPAGGLRRSISKDNAHALTLTKETSINPVPAINDQSGATETQTTPVVQLRRRPRVQKSKLKRRCSINGHFYNRDTSVFTPVFASVTSVWVTSLVTAPEVINLLLDKFKVVNNPQDFALFIVRDTGERRCIQENEYPLLVRVMLGPSEDVAKVFIMNKYLAREISPEVAQYIKFSDTELKTFLHKFNEEEKKEELKITRKYQEKKARIQARLNELKEKEIQQTGL</sequence>
<dbReference type="CDD" id="cd21886">
    <property type="entry name" value="SARAH_RASSF2-like"/>
    <property type="match status" value="1"/>
</dbReference>
<dbReference type="PANTHER" id="PTHR22738">
    <property type="entry name" value="RASSF"/>
    <property type="match status" value="1"/>
</dbReference>
<keyword evidence="3 4" id="KW-0440">LIM domain</keyword>
<dbReference type="Pfam" id="PF00412">
    <property type="entry name" value="LIM"/>
    <property type="match status" value="1"/>
</dbReference>
<dbReference type="SUPFAM" id="SSF54236">
    <property type="entry name" value="Ubiquitin-like"/>
    <property type="match status" value="1"/>
</dbReference>
<dbReference type="InterPro" id="IPR001781">
    <property type="entry name" value="Znf_LIM"/>
</dbReference>
<dbReference type="PANTHER" id="PTHR22738:SF15">
    <property type="entry name" value="LD40758P"/>
    <property type="match status" value="1"/>
</dbReference>
<dbReference type="Gene3D" id="3.10.20.90">
    <property type="entry name" value="Phosphatidylinositol 3-kinase Catalytic Subunit, Chain A, domain 1"/>
    <property type="match status" value="1"/>
</dbReference>
<dbReference type="PROSITE" id="PS00478">
    <property type="entry name" value="LIM_DOMAIN_1"/>
    <property type="match status" value="1"/>
</dbReference>
<keyword evidence="1 4" id="KW-0479">Metal-binding</keyword>
<dbReference type="PROSITE" id="PS50200">
    <property type="entry name" value="RA"/>
    <property type="match status" value="1"/>
</dbReference>
<dbReference type="GO" id="GO:0007165">
    <property type="term" value="P:signal transduction"/>
    <property type="evidence" value="ECO:0007669"/>
    <property type="project" value="InterPro"/>
</dbReference>
<gene>
    <name evidence="9" type="ORF">JTE90_027808</name>
</gene>
<feature type="region of interest" description="Disordered" evidence="5">
    <location>
        <begin position="161"/>
        <end position="224"/>
    </location>
</feature>
<dbReference type="InterPro" id="IPR029071">
    <property type="entry name" value="Ubiquitin-like_domsf"/>
</dbReference>
<dbReference type="AlphaFoldDB" id="A0AAV6V8S8"/>
<dbReference type="SMART" id="SM00132">
    <property type="entry name" value="LIM"/>
    <property type="match status" value="1"/>
</dbReference>
<dbReference type="Proteomes" id="UP000827092">
    <property type="component" value="Unassembled WGS sequence"/>
</dbReference>
<dbReference type="SUPFAM" id="SSF57716">
    <property type="entry name" value="Glucocorticoid receptor-like (DNA-binding domain)"/>
    <property type="match status" value="2"/>
</dbReference>
<evidence type="ECO:0008006" key="11">
    <source>
        <dbReference type="Google" id="ProtNLM"/>
    </source>
</evidence>
<evidence type="ECO:0000313" key="10">
    <source>
        <dbReference type="Proteomes" id="UP000827092"/>
    </source>
</evidence>
<feature type="domain" description="Ras-associating" evidence="7">
    <location>
        <begin position="378"/>
        <end position="466"/>
    </location>
</feature>
<dbReference type="CDD" id="cd01784">
    <property type="entry name" value="RA_RASSF2_like"/>
    <property type="match status" value="1"/>
</dbReference>
<keyword evidence="2 4" id="KW-0862">Zinc</keyword>
<dbReference type="Gene3D" id="2.10.110.10">
    <property type="entry name" value="Cysteine Rich Protein"/>
    <property type="match status" value="1"/>
</dbReference>